<evidence type="ECO:0000313" key="2">
    <source>
        <dbReference type="Proteomes" id="UP000644756"/>
    </source>
</evidence>
<evidence type="ECO:0000313" key="1">
    <source>
        <dbReference type="EMBL" id="GGG18391.1"/>
    </source>
</evidence>
<gene>
    <name evidence="1" type="ORF">GCM10010916_39030</name>
</gene>
<keyword evidence="2" id="KW-1185">Reference proteome</keyword>
<reference evidence="1" key="1">
    <citation type="journal article" date="2014" name="Int. J. Syst. Evol. Microbiol.">
        <title>Complete genome sequence of Corynebacterium casei LMG S-19264T (=DSM 44701T), isolated from a smear-ripened cheese.</title>
        <authorList>
            <consortium name="US DOE Joint Genome Institute (JGI-PGF)"/>
            <person name="Walter F."/>
            <person name="Albersmeier A."/>
            <person name="Kalinowski J."/>
            <person name="Ruckert C."/>
        </authorList>
    </citation>
    <scope>NUCLEOTIDE SEQUENCE</scope>
    <source>
        <strain evidence="1">CGMCC 1.12987</strain>
    </source>
</reference>
<sequence>MSSMTEEAMLDHLEFKGFEISDSLDLMAKAEALGYRWDENSELWAK</sequence>
<dbReference type="EMBL" id="BMGR01000014">
    <property type="protein sequence ID" value="GGG18391.1"/>
    <property type="molecule type" value="Genomic_DNA"/>
</dbReference>
<dbReference type="AlphaFoldDB" id="A0A917LF63"/>
<accession>A0A917LF63</accession>
<organism evidence="1 2">
    <name type="scientific">Paenibacillus abyssi</name>
    <dbReference type="NCBI Taxonomy" id="1340531"/>
    <lineage>
        <taxon>Bacteria</taxon>
        <taxon>Bacillati</taxon>
        <taxon>Bacillota</taxon>
        <taxon>Bacilli</taxon>
        <taxon>Bacillales</taxon>
        <taxon>Paenibacillaceae</taxon>
        <taxon>Paenibacillus</taxon>
    </lineage>
</organism>
<protein>
    <submittedName>
        <fullName evidence="1">Uncharacterized protein</fullName>
    </submittedName>
</protein>
<comment type="caution">
    <text evidence="1">The sequence shown here is derived from an EMBL/GenBank/DDBJ whole genome shotgun (WGS) entry which is preliminary data.</text>
</comment>
<proteinExistence type="predicted"/>
<reference evidence="1" key="2">
    <citation type="submission" date="2020-09" db="EMBL/GenBank/DDBJ databases">
        <authorList>
            <person name="Sun Q."/>
            <person name="Zhou Y."/>
        </authorList>
    </citation>
    <scope>NUCLEOTIDE SEQUENCE</scope>
    <source>
        <strain evidence="1">CGMCC 1.12987</strain>
    </source>
</reference>
<name>A0A917LF63_9BACL</name>
<dbReference type="Proteomes" id="UP000644756">
    <property type="component" value="Unassembled WGS sequence"/>
</dbReference>
<dbReference type="RefSeq" id="WP_188532747.1">
    <property type="nucleotide sequence ID" value="NZ_BMGR01000014.1"/>
</dbReference>